<dbReference type="InterPro" id="IPR029063">
    <property type="entry name" value="SAM-dependent_MTases_sf"/>
</dbReference>
<sequence>MSKELEDLLNIYWLRPETAIWRFIDIKSMDGFEFKSPSMDLGCGDGIFSFIRAGGRIESSFDVFRNASGMENFFQNFDVYDTFREELNVKIIDKPTYQIDVGFDHKNNLLKKAESLNFYKELRMGDANKRLAFDDETFSSIFSNILYWLDDPEFSLMEISRILKKSGSVCLMLPDNSFPEFSFYNSLYVKTKDPDWKFLEKLDRGRLSSNIKQSKSSEEWERIFRNSGLGVKKHVKHLSKPIVQIWDIGLRPLFPALMEMVKNINQDKISHVKGVWVKNIMEFAEPIVRIDEKMTCEGAAFHCYILEKDH</sequence>
<dbReference type="Gene3D" id="3.40.50.150">
    <property type="entry name" value="Vaccinia Virus protein VP39"/>
    <property type="match status" value="1"/>
</dbReference>
<dbReference type="SUPFAM" id="SSF53335">
    <property type="entry name" value="S-adenosyl-L-methionine-dependent methyltransferases"/>
    <property type="match status" value="1"/>
</dbReference>
<dbReference type="AlphaFoldDB" id="A0A4D8Q3R6"/>
<dbReference type="GO" id="GO:0008757">
    <property type="term" value="F:S-adenosylmethionine-dependent methyltransferase activity"/>
    <property type="evidence" value="ECO:0007669"/>
    <property type="project" value="InterPro"/>
</dbReference>
<evidence type="ECO:0000313" key="2">
    <source>
        <dbReference type="EMBL" id="QCO00812.1"/>
    </source>
</evidence>
<evidence type="ECO:0000313" key="3">
    <source>
        <dbReference type="Proteomes" id="UP000298596"/>
    </source>
</evidence>
<dbReference type="Proteomes" id="UP000298596">
    <property type="component" value="Chromosome"/>
</dbReference>
<reference evidence="2 3" key="1">
    <citation type="submission" date="2018-09" db="EMBL/GenBank/DDBJ databases">
        <title>Whole genome based analysis of evolution and adaptive divergence in Indian and Brazilian strains of Azospirillum brasilense.</title>
        <authorList>
            <person name="Singh C."/>
            <person name="Tripathi A.K."/>
        </authorList>
    </citation>
    <scope>NUCLEOTIDE SEQUENCE [LARGE SCALE GENOMIC DNA]</scope>
    <source>
        <strain evidence="2 3">MTCC4036</strain>
    </source>
</reference>
<feature type="domain" description="Methyltransferase type 11" evidence="1">
    <location>
        <begin position="101"/>
        <end position="170"/>
    </location>
</feature>
<keyword evidence="2" id="KW-0808">Transferase</keyword>
<keyword evidence="2" id="KW-0489">Methyltransferase</keyword>
<dbReference type="GO" id="GO:0032259">
    <property type="term" value="P:methylation"/>
    <property type="evidence" value="ECO:0007669"/>
    <property type="project" value="UniProtKB-KW"/>
</dbReference>
<dbReference type="InterPro" id="IPR013216">
    <property type="entry name" value="Methyltransf_11"/>
</dbReference>
<name>A0A4D8Q3R6_AZOBR</name>
<gene>
    <name evidence="2" type="ORF">D3867_01260</name>
</gene>
<evidence type="ECO:0000259" key="1">
    <source>
        <dbReference type="Pfam" id="PF08241"/>
    </source>
</evidence>
<dbReference type="EMBL" id="CP032330">
    <property type="protein sequence ID" value="QCO00812.1"/>
    <property type="molecule type" value="Genomic_DNA"/>
</dbReference>
<organism evidence="2 3">
    <name type="scientific">Azospirillum brasilense</name>
    <dbReference type="NCBI Taxonomy" id="192"/>
    <lineage>
        <taxon>Bacteria</taxon>
        <taxon>Pseudomonadati</taxon>
        <taxon>Pseudomonadota</taxon>
        <taxon>Alphaproteobacteria</taxon>
        <taxon>Rhodospirillales</taxon>
        <taxon>Azospirillaceae</taxon>
        <taxon>Azospirillum</taxon>
    </lineage>
</organism>
<proteinExistence type="predicted"/>
<accession>A0A4D8Q3R6</accession>
<protein>
    <submittedName>
        <fullName evidence="2">Methyltransferase domain-containing protein</fullName>
    </submittedName>
</protein>
<dbReference type="Pfam" id="PF08241">
    <property type="entry name" value="Methyltransf_11"/>
    <property type="match status" value="1"/>
</dbReference>